<protein>
    <submittedName>
        <fullName evidence="1">Uncharacterized protein</fullName>
    </submittedName>
</protein>
<accession>A0A3S1AU44</accession>
<gene>
    <name evidence="1" type="ORF">DSM106972_077250</name>
</gene>
<comment type="caution">
    <text evidence="1">The sequence shown here is derived from an EMBL/GenBank/DDBJ whole genome shotgun (WGS) entry which is preliminary data.</text>
</comment>
<keyword evidence="2" id="KW-1185">Reference proteome</keyword>
<reference evidence="1" key="1">
    <citation type="submission" date="2018-12" db="EMBL/GenBank/DDBJ databases">
        <authorList>
            <person name="Will S."/>
            <person name="Neumann-Schaal M."/>
            <person name="Henke P."/>
        </authorList>
    </citation>
    <scope>NUCLEOTIDE SEQUENCE</scope>
    <source>
        <strain evidence="1">PCC 7102</strain>
    </source>
</reference>
<dbReference type="EMBL" id="RSCL01000026">
    <property type="protein sequence ID" value="RUS99283.1"/>
    <property type="molecule type" value="Genomic_DNA"/>
</dbReference>
<proteinExistence type="predicted"/>
<reference evidence="1" key="2">
    <citation type="journal article" date="2019" name="Genome Biol. Evol.">
        <title>Day and night: Metabolic profiles and evolutionary relationships of six axenic non-marine cyanobacteria.</title>
        <authorList>
            <person name="Will S.E."/>
            <person name="Henke P."/>
            <person name="Boedeker C."/>
            <person name="Huang S."/>
            <person name="Brinkmann H."/>
            <person name="Rohde M."/>
            <person name="Jarek M."/>
            <person name="Friedl T."/>
            <person name="Seufert S."/>
            <person name="Schumacher M."/>
            <person name="Overmann J."/>
            <person name="Neumann-Schaal M."/>
            <person name="Petersen J."/>
        </authorList>
    </citation>
    <scope>NUCLEOTIDE SEQUENCE [LARGE SCALE GENOMIC DNA]</scope>
    <source>
        <strain evidence="1">PCC 7102</strain>
    </source>
</reference>
<name>A0A3S1AU44_9CYAN</name>
<organism evidence="1 2">
    <name type="scientific">Dulcicalothrix desertica PCC 7102</name>
    <dbReference type="NCBI Taxonomy" id="232991"/>
    <lineage>
        <taxon>Bacteria</taxon>
        <taxon>Bacillati</taxon>
        <taxon>Cyanobacteriota</taxon>
        <taxon>Cyanophyceae</taxon>
        <taxon>Nostocales</taxon>
        <taxon>Calotrichaceae</taxon>
        <taxon>Dulcicalothrix</taxon>
    </lineage>
</organism>
<sequence>MKLAYITEYDVLNKTSWSRNLQGLCTAGSYIAQELTEQNVPIDYIGALAKRYQIITRAKWSIYRNIYKKDYYRSYEPIISKNYARQIEQKLKQSNASVALCPENIVLIAYIECKQPLVL</sequence>
<evidence type="ECO:0000313" key="2">
    <source>
        <dbReference type="Proteomes" id="UP000271624"/>
    </source>
</evidence>
<evidence type="ECO:0000313" key="1">
    <source>
        <dbReference type="EMBL" id="RUS99283.1"/>
    </source>
</evidence>
<dbReference type="RefSeq" id="WP_186538502.1">
    <property type="nucleotide sequence ID" value="NZ_RSCL01000026.1"/>
</dbReference>
<dbReference type="AlphaFoldDB" id="A0A3S1AU44"/>
<dbReference type="Proteomes" id="UP000271624">
    <property type="component" value="Unassembled WGS sequence"/>
</dbReference>